<feature type="chain" id="PRO_5021746172" evidence="1">
    <location>
        <begin position="26"/>
        <end position="167"/>
    </location>
</feature>
<keyword evidence="1" id="KW-0732">Signal</keyword>
<proteinExistence type="predicted"/>
<dbReference type="SUPFAM" id="SSF49401">
    <property type="entry name" value="Bacterial adhesins"/>
    <property type="match status" value="1"/>
</dbReference>
<dbReference type="GO" id="GO:0043709">
    <property type="term" value="P:cell adhesion involved in single-species biofilm formation"/>
    <property type="evidence" value="ECO:0007669"/>
    <property type="project" value="TreeGrafter"/>
</dbReference>
<accession>A0A542BKL6</accession>
<evidence type="ECO:0000313" key="3">
    <source>
        <dbReference type="EMBL" id="TVZ68399.1"/>
    </source>
</evidence>
<name>A0A542BKL6_SERFO</name>
<dbReference type="InterPro" id="IPR000259">
    <property type="entry name" value="Adhesion_dom_fimbrial"/>
</dbReference>
<protein>
    <submittedName>
        <fullName evidence="3">Type 1 fimbria pilin</fullName>
    </submittedName>
</protein>
<dbReference type="InterPro" id="IPR008966">
    <property type="entry name" value="Adhesion_dom_sf"/>
</dbReference>
<reference evidence="3" key="1">
    <citation type="submission" date="2019-06" db="EMBL/GenBank/DDBJ databases">
        <authorList>
            <person name="Deangelis K."/>
            <person name="Huntemann M."/>
            <person name="Clum A."/>
            <person name="Pillay M."/>
            <person name="Palaniappan K."/>
            <person name="Varghese N."/>
            <person name="Mikhailova N."/>
            <person name="Stamatis D."/>
            <person name="Reddy T."/>
            <person name="Daum C."/>
            <person name="Shapiro N."/>
            <person name="Ivanova N."/>
            <person name="Kyrpides N."/>
            <person name="Woyke T."/>
        </authorList>
    </citation>
    <scope>NUCLEOTIDE SEQUENCE [LARGE SCALE GENOMIC DNA]</scope>
    <source>
        <strain evidence="3">128R</strain>
    </source>
</reference>
<dbReference type="PANTHER" id="PTHR33420">
    <property type="entry name" value="FIMBRIAL SUBUNIT ELFA-RELATED"/>
    <property type="match status" value="1"/>
</dbReference>
<comment type="caution">
    <text evidence="3">The sequence shown here is derived from an EMBL/GenBank/DDBJ whole genome shotgun (WGS) entry which is preliminary data.</text>
</comment>
<dbReference type="OrthoDB" id="7007417at2"/>
<feature type="domain" description="Fimbrial-type adhesion" evidence="2">
    <location>
        <begin position="35"/>
        <end position="167"/>
    </location>
</feature>
<feature type="signal peptide" evidence="1">
    <location>
        <begin position="1"/>
        <end position="25"/>
    </location>
</feature>
<dbReference type="InterPro" id="IPR036937">
    <property type="entry name" value="Adhesion_dom_fimbrial_sf"/>
</dbReference>
<sequence>MKKQLMGLPYYAFLVALILPTAALAAEGDTTMLNVSGVIVDAPQCTVNGNNQVNVNFGDAIVTRKIDGQEYKQPIQFSLVCISPQSTAMRLAISGDPPSFGSGLIKTNREGLGIRLFYGTTPLASGSWVNFTYPTVPALYAAPVALDNTTLTGGTFTGTATLVINYQ</sequence>
<dbReference type="Gene3D" id="2.60.40.1090">
    <property type="entry name" value="Fimbrial-type adhesion domain"/>
    <property type="match status" value="1"/>
</dbReference>
<dbReference type="Pfam" id="PF00419">
    <property type="entry name" value="Fimbrial"/>
    <property type="match status" value="1"/>
</dbReference>
<dbReference type="AlphaFoldDB" id="A0A542BKL6"/>
<organism evidence="3">
    <name type="scientific">Serratia fonticola</name>
    <dbReference type="NCBI Taxonomy" id="47917"/>
    <lineage>
        <taxon>Bacteria</taxon>
        <taxon>Pseudomonadati</taxon>
        <taxon>Pseudomonadota</taxon>
        <taxon>Gammaproteobacteria</taxon>
        <taxon>Enterobacterales</taxon>
        <taxon>Yersiniaceae</taxon>
        <taxon>Serratia</taxon>
    </lineage>
</organism>
<reference evidence="3" key="2">
    <citation type="submission" date="2019-08" db="EMBL/GenBank/DDBJ databases">
        <title>Investigation of anaerobic lignin degradation for improved lignocellulosic biofuels.</title>
        <authorList>
            <person name="Deangelis K.PhD."/>
        </authorList>
    </citation>
    <scope>NUCLEOTIDE SEQUENCE [LARGE SCALE GENOMIC DNA]</scope>
    <source>
        <strain evidence="3">128R</strain>
    </source>
</reference>
<dbReference type="GO" id="GO:0009289">
    <property type="term" value="C:pilus"/>
    <property type="evidence" value="ECO:0007669"/>
    <property type="project" value="InterPro"/>
</dbReference>
<dbReference type="InterPro" id="IPR050263">
    <property type="entry name" value="Bact_Fimbrial_Adh_Pro"/>
</dbReference>
<dbReference type="EMBL" id="VISQ01000001">
    <property type="protein sequence ID" value="TVZ68399.1"/>
    <property type="molecule type" value="Genomic_DNA"/>
</dbReference>
<evidence type="ECO:0000259" key="2">
    <source>
        <dbReference type="Pfam" id="PF00419"/>
    </source>
</evidence>
<evidence type="ECO:0000256" key="1">
    <source>
        <dbReference type="SAM" id="SignalP"/>
    </source>
</evidence>
<gene>
    <name evidence="3" type="ORF">FHU10_0831</name>
</gene>
<dbReference type="PANTHER" id="PTHR33420:SF34">
    <property type="entry name" value="MINOR FIMBRIAL SUBUNIT"/>
    <property type="match status" value="1"/>
</dbReference>